<evidence type="ECO:0000256" key="1">
    <source>
        <dbReference type="ARBA" id="ARBA00001946"/>
    </source>
</evidence>
<dbReference type="InterPro" id="IPR055228">
    <property type="entry name" value="Cas9_RuvC"/>
</dbReference>
<dbReference type="Pfam" id="PF22702">
    <property type="entry name" value="Cas9_RuvC"/>
    <property type="match status" value="1"/>
</dbReference>
<comment type="cofactor">
    <cofactor evidence="1">
        <name>Mg(2+)</name>
        <dbReference type="ChEBI" id="CHEBI:18420"/>
    </cofactor>
</comment>
<comment type="domain">
    <text evidence="13">Has 2 endonuclease domains. The discontinuous RuvC-like domain cleaves the target DNA noncomplementary to crRNA while the HNH nuclease domain cleaves the target DNA complementary to crRNA.</text>
</comment>
<keyword evidence="10 13" id="KW-0238">DNA-binding</keyword>
<evidence type="ECO:0000256" key="4">
    <source>
        <dbReference type="ARBA" id="ARBA00022723"/>
    </source>
</evidence>
<dbReference type="Pfam" id="PF16595">
    <property type="entry name" value="Cas9_PI"/>
    <property type="match status" value="1"/>
</dbReference>
<dbReference type="GO" id="GO:0043571">
    <property type="term" value="P:maintenance of CRISPR repeat elements"/>
    <property type="evidence" value="ECO:0007669"/>
    <property type="project" value="UniProtKB-UniRule"/>
</dbReference>
<dbReference type="Gene3D" id="1.10.30.50">
    <property type="match status" value="1"/>
</dbReference>
<evidence type="ECO:0000256" key="13">
    <source>
        <dbReference type="HAMAP-Rule" id="MF_01480"/>
    </source>
</evidence>
<comment type="caution">
    <text evidence="13">Lacks conserved residue(s) required for the propagation of feature annotation.</text>
</comment>
<comment type="similarity">
    <text evidence="2">Belongs to the CRISPR-associated protein Cas9 family. Subtype II-A subfamily.</text>
</comment>
<comment type="similarity">
    <text evidence="13">Belongs to the CRISPR-associated Cas9 family.</text>
</comment>
<gene>
    <name evidence="13" type="primary">cas9</name>
    <name evidence="15" type="ORF">HMPREF0373_02527</name>
</gene>
<feature type="active site" description="Proton acceptor for HNH nuclease domain" evidence="13">
    <location>
        <position position="867"/>
    </location>
</feature>
<evidence type="ECO:0000259" key="14">
    <source>
        <dbReference type="PROSITE" id="PS51749"/>
    </source>
</evidence>
<keyword evidence="4" id="KW-0479">Metal-binding</keyword>
<evidence type="ECO:0000256" key="2">
    <source>
        <dbReference type="ARBA" id="ARBA00005244"/>
    </source>
</evidence>
<dbReference type="HOGENOM" id="CLU_005604_0_0_9"/>
<dbReference type="InterPro" id="IPR032240">
    <property type="entry name" value="Cas9_REC"/>
</dbReference>
<accession>U2PI18</accession>
<dbReference type="HAMAP" id="MF_01480">
    <property type="entry name" value="Cas9"/>
    <property type="match status" value="1"/>
</dbReference>
<dbReference type="GO" id="GO:0004519">
    <property type="term" value="F:endonuclease activity"/>
    <property type="evidence" value="ECO:0007669"/>
    <property type="project" value="UniProtKB-UniRule"/>
</dbReference>
<proteinExistence type="inferred from homology"/>
<evidence type="ECO:0000256" key="10">
    <source>
        <dbReference type="ARBA" id="ARBA00023125"/>
    </source>
</evidence>
<dbReference type="eggNOG" id="COG3513">
    <property type="taxonomic scope" value="Bacteria"/>
</dbReference>
<keyword evidence="11" id="KW-0464">Manganese</keyword>
<comment type="caution">
    <text evidence="15">The sequence shown here is derived from an EMBL/GenBank/DDBJ whole genome shotgun (WGS) entry which is preliminary data.</text>
</comment>
<keyword evidence="3 13" id="KW-0540">Nuclease</keyword>
<dbReference type="GO" id="GO:0016787">
    <property type="term" value="F:hydrolase activity"/>
    <property type="evidence" value="ECO:0007669"/>
    <property type="project" value="UniProtKB-KW"/>
</dbReference>
<keyword evidence="16" id="KW-1185">Reference proteome</keyword>
<dbReference type="InterPro" id="IPR003615">
    <property type="entry name" value="HNH_nuc"/>
</dbReference>
<evidence type="ECO:0000256" key="12">
    <source>
        <dbReference type="ARBA" id="ARBA00046380"/>
    </source>
</evidence>
<feature type="domain" description="HNH Cas9-type" evidence="14">
    <location>
        <begin position="791"/>
        <end position="948"/>
    </location>
</feature>
<keyword evidence="7" id="KW-0460">Magnesium</keyword>
<name>U2PI18_EUBRA</name>
<reference evidence="15 16" key="1">
    <citation type="submission" date="2013-06" db="EMBL/GenBank/DDBJ databases">
        <authorList>
            <person name="Weinstock G."/>
            <person name="Sodergren E."/>
            <person name="Lobos E.A."/>
            <person name="Fulton L."/>
            <person name="Fulton R."/>
            <person name="Courtney L."/>
            <person name="Fronick C."/>
            <person name="O'Laughlin M."/>
            <person name="Godfrey J."/>
            <person name="Wilson R.M."/>
            <person name="Miner T."/>
            <person name="Farmer C."/>
            <person name="Delehaunty K."/>
            <person name="Cordes M."/>
            <person name="Minx P."/>
            <person name="Tomlinson C."/>
            <person name="Chen J."/>
            <person name="Wollam A."/>
            <person name="Pepin K.H."/>
            <person name="Bhonagiri V."/>
            <person name="Zhang X."/>
            <person name="Warren W."/>
            <person name="Mitreva M."/>
            <person name="Mardis E.R."/>
            <person name="Wilson R.K."/>
        </authorList>
    </citation>
    <scope>NUCLEOTIDE SEQUENCE [LARGE SCALE GENOMIC DNA]</scope>
    <source>
        <strain evidence="15 16">ATCC 29099</strain>
    </source>
</reference>
<keyword evidence="8 13" id="KW-0694">RNA-binding</keyword>
<dbReference type="PATRIC" id="fig|1256908.3.peg.2327"/>
<organism evidence="15 16">
    <name type="scientific">Eubacterium ramulus ATCC 29099</name>
    <dbReference type="NCBI Taxonomy" id="1256908"/>
    <lineage>
        <taxon>Bacteria</taxon>
        <taxon>Bacillati</taxon>
        <taxon>Bacillota</taxon>
        <taxon>Clostridia</taxon>
        <taxon>Eubacteriales</taxon>
        <taxon>Eubacteriaceae</taxon>
        <taxon>Eubacterium</taxon>
    </lineage>
</organism>
<protein>
    <recommendedName>
        <fullName evidence="13">CRISPR-associated endonuclease Cas9</fullName>
        <ecNumber evidence="13">3.1.-.-</ecNumber>
    </recommendedName>
</protein>
<evidence type="ECO:0000256" key="5">
    <source>
        <dbReference type="ARBA" id="ARBA00022759"/>
    </source>
</evidence>
<dbReference type="InterPro" id="IPR028629">
    <property type="entry name" value="Cas9"/>
</dbReference>
<dbReference type="EC" id="3.1.-.-" evidence="13"/>
<keyword evidence="5 13" id="KW-0255">Endonuclease</keyword>
<dbReference type="Proteomes" id="UP000016608">
    <property type="component" value="Unassembled WGS sequence"/>
</dbReference>
<evidence type="ECO:0000256" key="3">
    <source>
        <dbReference type="ARBA" id="ARBA00022722"/>
    </source>
</evidence>
<evidence type="ECO:0000256" key="6">
    <source>
        <dbReference type="ARBA" id="ARBA00022801"/>
    </source>
</evidence>
<dbReference type="GO" id="GO:0003677">
    <property type="term" value="F:DNA binding"/>
    <property type="evidence" value="ECO:0007669"/>
    <property type="project" value="UniProtKB-UniRule"/>
</dbReference>
<evidence type="ECO:0000313" key="16">
    <source>
        <dbReference type="Proteomes" id="UP000016608"/>
    </source>
</evidence>
<evidence type="ECO:0000256" key="8">
    <source>
        <dbReference type="ARBA" id="ARBA00022884"/>
    </source>
</evidence>
<dbReference type="Pfam" id="PF13395">
    <property type="entry name" value="HNH_4"/>
    <property type="match status" value="1"/>
</dbReference>
<keyword evidence="9 13" id="KW-0051">Antiviral defense</keyword>
<evidence type="ECO:0000256" key="11">
    <source>
        <dbReference type="ARBA" id="ARBA00023211"/>
    </source>
</evidence>
<dbReference type="PROSITE" id="PS51749">
    <property type="entry name" value="HNH_CAS9"/>
    <property type="match status" value="1"/>
</dbReference>
<dbReference type="RefSeq" id="WP_021737686.1">
    <property type="nucleotide sequence ID" value="NZ_KI271077.1"/>
</dbReference>
<dbReference type="InterPro" id="IPR032237">
    <property type="entry name" value="Cas9_PI"/>
</dbReference>
<dbReference type="GeneID" id="42785296"/>
<sequence>METKFTYYLGLDMGTDSLGWAVTDSSYHILRAKGKDLWGVRLFPSAETSVERRTYRVNRRRRQREVARIGALKELFADEIEKVDPGFFVRLDESKFHMEDRSENNKQKYGLFADKLFSDAGYYKKYPTIFHLRKELLESEEPHDVRLVYLALLNMFKHRGHFLNSSLQIEGENSNIAESYQMFVDTLTDEDLDFPEQVSGERLQEIFRSSDSRKKKVENLLAEMNLSKKQKREIQFVNLICGLKGKLSELFPDKEYDEEQKKIAFSFQDSDYEDKENTIQELLDESEMNMIYAVKAVHDSGVLSGIMNGERYLSVARVASYEKHKKDLQILKDILKKYDTKEYFEMFRNESAKSESYSAYVGSVKYHGTFRRGLSGGKQEDLYKHIKKVLGKFPQDDEGVTYILEEIETESFLPKQLTASNGVIPNQVHAREMLAILKHAELYLPFLQEKDDTGLSVSEKILKLFMFQIPYYVGPLGQEYKDKKGYNVWAERKASGKIYPWNFEDKIDVKKSAEKFIGRMVRRCTYLSGEQALPKQSLLYEKFQVLNELNNLRIRGEKIPVSLKQEIYHDLFGDGKKVSMTRLTNYLLQNGVISGEEKDSCISGIDGGFHNSLSSVGKFKGVFGDTVHTDEHRKMIEDIIFWGTVFGDGKKLLKEKVEEVYGNQLTEAQKKRIFGFKFSSWGRLSKAFLTMEGASKDDGEIKGLIQAMWDTNCNLMELLSDRFTYKDKLNEMVTTAEKPLCEWKIEDLDEMYLSAPVKRMVWQTIRVVDEVQQIIGCPPKRIFVEMTRSDGEKGKRTVSRQKKLVDLYKALGKEGKTWSEELSDTPESQFRIKKLYLYYLQMGKCMYTGEAIELEQLMNDNLYDIDHIYPRHFIKDDNISNNLVLVKKEKNAHKSDSFPIEPEIRNKMMPFWKSLRKKGFLTEEKYNRLTRMSAFTDEEKAAFIGRQLVETSQGTKAITQIFEQAFANSEIVFSKASVVSAFRQKFDCYKVRCVNNYHHAHDAYLNIVAGNTYRVKFTSNPLNFIKEAKKNPNSRENRYNMDKIFEWDVTRNGETAWVAQTKEHPGTIQLVKKYLNKNSPLITKMVYEKHGGITQKATIWSAKKAESGNTDAYIPVKMNDPRLADVTKYGGVTTIAVAGYTLLEYKAGGKTVRSLEALPIYLGGSKKLTEEQMVEYFSNVLQQENKEKVVSDVIIRKKMIPSGSLIKYNGFYYYLAGKTGDRIILISAVQLCLPMDTMLYIKKIEKACSTGNFEEKDKNGKQVLSKQQNEFVYELIIQKYQQSIFKKKVGAIGDTIIEKREKFAEISLEEQCKVLMQIFLNFQSGIGVELKIIEGGKKSGVTYLNKKVMNVQELKLIDQSVTGVFSREIDLLTI</sequence>
<feature type="active site" description="For RuvC-like nuclease domain" evidence="13">
    <location>
        <position position="12"/>
    </location>
</feature>
<dbReference type="NCBIfam" id="TIGR01865">
    <property type="entry name" value="cas_Csn1"/>
    <property type="match status" value="1"/>
</dbReference>
<evidence type="ECO:0000256" key="7">
    <source>
        <dbReference type="ARBA" id="ARBA00022842"/>
    </source>
</evidence>
<keyword evidence="6 13" id="KW-0378">Hydrolase</keyword>
<comment type="subunit">
    <text evidence="12 13">Monomer. Binds crRNA and tracrRNA.</text>
</comment>
<dbReference type="GO" id="GO:0003723">
    <property type="term" value="F:RNA binding"/>
    <property type="evidence" value="ECO:0007669"/>
    <property type="project" value="UniProtKB-UniRule"/>
</dbReference>
<dbReference type="InterPro" id="IPR033114">
    <property type="entry name" value="HNH_CAS9"/>
</dbReference>
<evidence type="ECO:0000313" key="15">
    <source>
        <dbReference type="EMBL" id="ERK43389.1"/>
    </source>
</evidence>
<evidence type="ECO:0000256" key="9">
    <source>
        <dbReference type="ARBA" id="ARBA00023118"/>
    </source>
</evidence>
<comment type="function">
    <text evidence="13">CRISPR (clustered regularly interspaced short palindromic repeat) is an adaptive immune system that provides protection against mobile genetic elements (viruses, transposable elements and conjugative plasmids). CRISPR clusters contain spacers, sequences complementary to antecedent mobile elements, and target invading nucleic acids. CRISPR clusters are transcribed and processed into CRISPR RNA (crRNA). In type II CRISPR systems correct processing of pre-crRNA requires a trans-encoded small RNA (tracrRNA), endogenous ribonuclease 3 (rnc) and this protein. The tracrRNA serves as a guide for ribonuclease 3-aided processing of pre-crRNA. Subsequently Cas9/crRNA/tracrRNA endonucleolytically cleaves linear or circular dsDNA target complementary to the spacer; Cas9 is inactive in the absence of the 2 guide RNAs (gRNA). Cas9 recognizes the protospacer adjacent motif (PAM) in the CRISPR repeat sequences to help distinguish self versus nonself, as targets within the bacterial CRISPR locus do not have PAMs. PAM recognition is also required for catalytic activity.</text>
</comment>
<dbReference type="EMBL" id="AWVJ01000149">
    <property type="protein sequence ID" value="ERK43389.1"/>
    <property type="molecule type" value="Genomic_DNA"/>
</dbReference>
<dbReference type="GO" id="GO:0051607">
    <property type="term" value="P:defense response to virus"/>
    <property type="evidence" value="ECO:0007669"/>
    <property type="project" value="UniProtKB-UniRule"/>
</dbReference>
<dbReference type="GO" id="GO:0046872">
    <property type="term" value="F:metal ion binding"/>
    <property type="evidence" value="ECO:0007669"/>
    <property type="project" value="UniProtKB-UniRule"/>
</dbReference>
<dbReference type="Pfam" id="PF16592">
    <property type="entry name" value="Cas9_REC"/>
    <property type="match status" value="1"/>
</dbReference>